<keyword evidence="3" id="KW-1185">Reference proteome</keyword>
<sequence length="52" mass="6089">MEKKQREQKQTTNPQVAPGLTENPLRDQASPKEIRRGEYTQVIQLEEEPPDR</sequence>
<protein>
    <submittedName>
        <fullName evidence="2">Uncharacterized protein</fullName>
    </submittedName>
</protein>
<name>A0A521DIH0_9BACL</name>
<organism evidence="2 3">
    <name type="scientific">Melghirimyces algeriensis</name>
    <dbReference type="NCBI Taxonomy" id="910412"/>
    <lineage>
        <taxon>Bacteria</taxon>
        <taxon>Bacillati</taxon>
        <taxon>Bacillota</taxon>
        <taxon>Bacilli</taxon>
        <taxon>Bacillales</taxon>
        <taxon>Thermoactinomycetaceae</taxon>
        <taxon>Melghirimyces</taxon>
    </lineage>
</organism>
<gene>
    <name evidence="2" type="ORF">SAMN06264849_10653</name>
</gene>
<feature type="region of interest" description="Disordered" evidence="1">
    <location>
        <begin position="1"/>
        <end position="52"/>
    </location>
</feature>
<dbReference type="EMBL" id="FXTI01000006">
    <property type="protein sequence ID" value="SMO70941.1"/>
    <property type="molecule type" value="Genomic_DNA"/>
</dbReference>
<evidence type="ECO:0000256" key="1">
    <source>
        <dbReference type="SAM" id="MobiDB-lite"/>
    </source>
</evidence>
<reference evidence="2 3" key="1">
    <citation type="submission" date="2017-05" db="EMBL/GenBank/DDBJ databases">
        <authorList>
            <person name="Varghese N."/>
            <person name="Submissions S."/>
        </authorList>
    </citation>
    <scope>NUCLEOTIDE SEQUENCE [LARGE SCALE GENOMIC DNA]</scope>
    <source>
        <strain evidence="2 3">DSM 45474</strain>
    </source>
</reference>
<dbReference type="Proteomes" id="UP000315636">
    <property type="component" value="Unassembled WGS sequence"/>
</dbReference>
<evidence type="ECO:0000313" key="2">
    <source>
        <dbReference type="EMBL" id="SMO70941.1"/>
    </source>
</evidence>
<accession>A0A521DIH0</accession>
<feature type="compositionally biased region" description="Basic and acidic residues" evidence="1">
    <location>
        <begin position="29"/>
        <end position="38"/>
    </location>
</feature>
<proteinExistence type="predicted"/>
<dbReference type="RefSeq" id="WP_185956196.1">
    <property type="nucleotide sequence ID" value="NZ_FXTI01000006.1"/>
</dbReference>
<dbReference type="AlphaFoldDB" id="A0A521DIH0"/>
<evidence type="ECO:0000313" key="3">
    <source>
        <dbReference type="Proteomes" id="UP000315636"/>
    </source>
</evidence>